<evidence type="ECO:0000313" key="2">
    <source>
        <dbReference type="EMBL" id="UYW01768.1"/>
    </source>
</evidence>
<dbReference type="InterPro" id="IPR009061">
    <property type="entry name" value="DNA-bd_dom_put_sf"/>
</dbReference>
<dbReference type="SUPFAM" id="SSF46955">
    <property type="entry name" value="Putative DNA-binding domain"/>
    <property type="match status" value="1"/>
</dbReference>
<dbReference type="Pfam" id="PF12728">
    <property type="entry name" value="HTH_17"/>
    <property type="match status" value="1"/>
</dbReference>
<proteinExistence type="predicted"/>
<evidence type="ECO:0000313" key="3">
    <source>
        <dbReference type="Proteomes" id="UP001163328"/>
    </source>
</evidence>
<organism evidence="2 3">
    <name type="scientific">Flavobacterium agricola</name>
    <dbReference type="NCBI Taxonomy" id="2870839"/>
    <lineage>
        <taxon>Bacteria</taxon>
        <taxon>Pseudomonadati</taxon>
        <taxon>Bacteroidota</taxon>
        <taxon>Flavobacteriia</taxon>
        <taxon>Flavobacteriales</taxon>
        <taxon>Flavobacteriaceae</taxon>
        <taxon>Flavobacterium</taxon>
    </lineage>
</organism>
<dbReference type="PANTHER" id="PTHR34585:SF22">
    <property type="entry name" value="HELIX-TURN-HELIX DOMAIN-CONTAINING PROTEIN"/>
    <property type="match status" value="1"/>
</dbReference>
<accession>A0ABY6M331</accession>
<dbReference type="PANTHER" id="PTHR34585">
    <property type="match status" value="1"/>
</dbReference>
<reference evidence="2" key="1">
    <citation type="submission" date="2021-08" db="EMBL/GenBank/DDBJ databases">
        <title>Flavobacterium sp. strain CC-SYL302.</title>
        <authorList>
            <person name="Lin S.-Y."/>
            <person name="Lee T.-H."/>
            <person name="Young C.-C."/>
        </authorList>
    </citation>
    <scope>NUCLEOTIDE SEQUENCE</scope>
    <source>
        <strain evidence="2">CC-SYL302</strain>
    </source>
</reference>
<keyword evidence="3" id="KW-1185">Reference proteome</keyword>
<protein>
    <submittedName>
        <fullName evidence="2">Helix-turn-helix domain-containing protein</fullName>
    </submittedName>
</protein>
<dbReference type="Proteomes" id="UP001163328">
    <property type="component" value="Chromosome"/>
</dbReference>
<gene>
    <name evidence="2" type="ORF">K5I29_02260</name>
</gene>
<sequence>MNEIRFIQVTPEQLKEVVSEAVKVQLEDFKKSFEKAKDENLLNSDEAADFFKISKVTLWRWRKDGTVPFLRKGSKVYFKRSDIESAMVAMQE</sequence>
<evidence type="ECO:0000259" key="1">
    <source>
        <dbReference type="Pfam" id="PF12728"/>
    </source>
</evidence>
<dbReference type="InterPro" id="IPR041657">
    <property type="entry name" value="HTH_17"/>
</dbReference>
<dbReference type="RefSeq" id="WP_264434242.1">
    <property type="nucleotide sequence ID" value="NZ_CP081495.1"/>
</dbReference>
<feature type="domain" description="Helix-turn-helix" evidence="1">
    <location>
        <begin position="41"/>
        <end position="84"/>
    </location>
</feature>
<dbReference type="EMBL" id="CP081495">
    <property type="protein sequence ID" value="UYW01768.1"/>
    <property type="molecule type" value="Genomic_DNA"/>
</dbReference>
<name>A0ABY6M331_9FLAO</name>